<evidence type="ECO:0000313" key="2">
    <source>
        <dbReference type="Proteomes" id="UP000240702"/>
    </source>
</evidence>
<dbReference type="Proteomes" id="UP000240702">
    <property type="component" value="Segment"/>
</dbReference>
<gene>
    <name evidence="1" type="primary">21</name>
    <name evidence="1" type="ORF">EniyanLRS_21</name>
</gene>
<proteinExistence type="predicted"/>
<name>A0A2I2MPC7_9CAUD</name>
<reference evidence="1 2" key="1">
    <citation type="submission" date="2016-12" db="EMBL/GenBank/DDBJ databases">
        <title>Whole genome Sequence of Mycobacteriophages.</title>
        <authorList>
            <person name="Bajpai U."/>
        </authorList>
    </citation>
    <scope>NUCLEOTIDE SEQUENCE [LARGE SCALE GENOMIC DNA]</scope>
</reference>
<accession>A0A2I2MPC7</accession>
<sequence length="106" mass="12283">MWGKAIVQLPDGSYVPKHNFAELIDADECRDLIKSSVANLELEHKALEEAKLNPQPLDEATRKLFNFGKSPVFTTEDLARARVVYFERAQDRLWQWYREKTSGTSR</sequence>
<evidence type="ECO:0000313" key="1">
    <source>
        <dbReference type="EMBL" id="AQT25696.1"/>
    </source>
</evidence>
<protein>
    <submittedName>
        <fullName evidence="1">Endolysin domain protein</fullName>
    </submittedName>
</protein>
<organism evidence="1 2">
    <name type="scientific">Mycobacterium phage EniyanLRS</name>
    <dbReference type="NCBI Taxonomy" id="1933770"/>
    <lineage>
        <taxon>Viruses</taxon>
        <taxon>Duplodnaviria</taxon>
        <taxon>Heunggongvirae</taxon>
        <taxon>Uroviricota</taxon>
        <taxon>Caudoviricetes</taxon>
        <taxon>Vilmaviridae</taxon>
        <taxon>Wildcatvirus</taxon>
        <taxon>Wildcatvirus wildcat</taxon>
        <taxon>Mycobacterium virus Wildcat</taxon>
    </lineage>
</organism>
<dbReference type="EMBL" id="KY385381">
    <property type="protein sequence ID" value="AQT25696.1"/>
    <property type="molecule type" value="Genomic_DNA"/>
</dbReference>